<protein>
    <recommendedName>
        <fullName evidence="4">Transposase</fullName>
    </recommendedName>
</protein>
<name>A0AAV8W3A1_9CUCU</name>
<evidence type="ECO:0000256" key="1">
    <source>
        <dbReference type="SAM" id="Coils"/>
    </source>
</evidence>
<accession>A0AAV8W3A1</accession>
<proteinExistence type="predicted"/>
<gene>
    <name evidence="2" type="ORF">NQ315_015706</name>
</gene>
<keyword evidence="1" id="KW-0175">Coiled coil</keyword>
<keyword evidence="3" id="KW-1185">Reference proteome</keyword>
<organism evidence="2 3">
    <name type="scientific">Exocentrus adspersus</name>
    <dbReference type="NCBI Taxonomy" id="1586481"/>
    <lineage>
        <taxon>Eukaryota</taxon>
        <taxon>Metazoa</taxon>
        <taxon>Ecdysozoa</taxon>
        <taxon>Arthropoda</taxon>
        <taxon>Hexapoda</taxon>
        <taxon>Insecta</taxon>
        <taxon>Pterygota</taxon>
        <taxon>Neoptera</taxon>
        <taxon>Endopterygota</taxon>
        <taxon>Coleoptera</taxon>
        <taxon>Polyphaga</taxon>
        <taxon>Cucujiformia</taxon>
        <taxon>Chrysomeloidea</taxon>
        <taxon>Cerambycidae</taxon>
        <taxon>Lamiinae</taxon>
        <taxon>Acanthocinini</taxon>
        <taxon>Exocentrus</taxon>
    </lineage>
</organism>
<reference evidence="2 3" key="1">
    <citation type="journal article" date="2023" name="Insect Mol. Biol.">
        <title>Genome sequencing provides insights into the evolution of gene families encoding plant cell wall-degrading enzymes in longhorned beetles.</title>
        <authorList>
            <person name="Shin N.R."/>
            <person name="Okamura Y."/>
            <person name="Kirsch R."/>
            <person name="Pauchet Y."/>
        </authorList>
    </citation>
    <scope>NUCLEOTIDE SEQUENCE [LARGE SCALE GENOMIC DNA]</scope>
    <source>
        <strain evidence="2">EAD_L_NR</strain>
    </source>
</reference>
<dbReference type="EMBL" id="JANEYG010000012">
    <property type="protein sequence ID" value="KAJ8920913.1"/>
    <property type="molecule type" value="Genomic_DNA"/>
</dbReference>
<dbReference type="Proteomes" id="UP001159042">
    <property type="component" value="Unassembled WGS sequence"/>
</dbReference>
<sequence>MYKRVCSKHFRLEDYEDRIQASIMNTKPKRLKKTAVPSLLLPYEFKPRLPPPKILPEHIKTECETEEENILVHFEDNSQADIHMTLIVPKTNSDTVKENYQILTKENELLKKENDHLKEECIQLQNRITQLEGSFKKENLNLKQKCVQLEDKVARLEGDLKEFNSRFEEKVKQRFKHFLSPNQVDVVLKKQCRVRRWSKDELLKAFTLRCLSRKSYIYVRETLNYPLPAKSTLEKFVSTGVFRPEPNSCTVGVAKKLYNGSLAKEIVVERLPTKISLPSIGETYHSVRLE</sequence>
<dbReference type="AlphaFoldDB" id="A0AAV8W3A1"/>
<comment type="caution">
    <text evidence="2">The sequence shown here is derived from an EMBL/GenBank/DDBJ whole genome shotgun (WGS) entry which is preliminary data.</text>
</comment>
<evidence type="ECO:0008006" key="4">
    <source>
        <dbReference type="Google" id="ProtNLM"/>
    </source>
</evidence>
<evidence type="ECO:0000313" key="3">
    <source>
        <dbReference type="Proteomes" id="UP001159042"/>
    </source>
</evidence>
<dbReference type="Gene3D" id="1.20.5.340">
    <property type="match status" value="1"/>
</dbReference>
<evidence type="ECO:0000313" key="2">
    <source>
        <dbReference type="EMBL" id="KAJ8920913.1"/>
    </source>
</evidence>
<feature type="coiled-coil region" evidence="1">
    <location>
        <begin position="93"/>
        <end position="173"/>
    </location>
</feature>